<evidence type="ECO:0000256" key="10">
    <source>
        <dbReference type="ARBA" id="ARBA00051245"/>
    </source>
</evidence>
<evidence type="ECO:0000256" key="7">
    <source>
        <dbReference type="ARBA" id="ARBA00022840"/>
    </source>
</evidence>
<dbReference type="GO" id="GO:0019221">
    <property type="term" value="P:cytokine-mediated signaling pathway"/>
    <property type="evidence" value="ECO:0007669"/>
    <property type="project" value="TreeGrafter"/>
</dbReference>
<dbReference type="GO" id="GO:0005524">
    <property type="term" value="F:ATP binding"/>
    <property type="evidence" value="ECO:0007669"/>
    <property type="project" value="UniProtKB-UniRule"/>
</dbReference>
<feature type="domain" description="Protein kinase" evidence="12">
    <location>
        <begin position="466"/>
        <end position="715"/>
    </location>
</feature>
<feature type="domain" description="Protein kinase" evidence="12">
    <location>
        <begin position="840"/>
        <end position="1112"/>
    </location>
</feature>
<dbReference type="InterPro" id="IPR000980">
    <property type="entry name" value="SH2"/>
</dbReference>
<dbReference type="GO" id="GO:0005126">
    <property type="term" value="F:cytokine receptor binding"/>
    <property type="evidence" value="ECO:0007669"/>
    <property type="project" value="TreeGrafter"/>
</dbReference>
<dbReference type="PRINTS" id="PR00109">
    <property type="entry name" value="TYRKINASE"/>
</dbReference>
<evidence type="ECO:0000256" key="4">
    <source>
        <dbReference type="ARBA" id="ARBA00022737"/>
    </source>
</evidence>
<dbReference type="InterPro" id="IPR000719">
    <property type="entry name" value="Prot_kinase_dom"/>
</dbReference>
<dbReference type="GO" id="GO:0071944">
    <property type="term" value="C:cell periphery"/>
    <property type="evidence" value="ECO:0007669"/>
    <property type="project" value="UniProtKB-ARBA"/>
</dbReference>
<evidence type="ECO:0000256" key="9">
    <source>
        <dbReference type="ARBA" id="ARBA00023137"/>
    </source>
</evidence>
<dbReference type="PANTHER" id="PTHR45807">
    <property type="entry name" value="TYROSINE-PROTEIN KINASE HOPSCOTCH"/>
    <property type="match status" value="1"/>
</dbReference>
<keyword evidence="6" id="KW-0418">Kinase</keyword>
<evidence type="ECO:0000256" key="1">
    <source>
        <dbReference type="ARBA" id="ARBA00011903"/>
    </source>
</evidence>
<evidence type="ECO:0000313" key="14">
    <source>
        <dbReference type="EMBL" id="JAS15743.1"/>
    </source>
</evidence>
<keyword evidence="3" id="KW-0808">Transferase</keyword>
<dbReference type="InterPro" id="IPR036860">
    <property type="entry name" value="SH2_dom_sf"/>
</dbReference>
<dbReference type="GO" id="GO:0007259">
    <property type="term" value="P:cell surface receptor signaling pathway via JAK-STAT"/>
    <property type="evidence" value="ECO:0007669"/>
    <property type="project" value="TreeGrafter"/>
</dbReference>
<feature type="binding site" evidence="11">
    <location>
        <position position="875"/>
    </location>
    <ligand>
        <name>ATP</name>
        <dbReference type="ChEBI" id="CHEBI:30616"/>
    </ligand>
</feature>
<dbReference type="InterPro" id="IPR020635">
    <property type="entry name" value="Tyr_kinase_cat_dom"/>
</dbReference>
<dbReference type="GO" id="GO:0016020">
    <property type="term" value="C:membrane"/>
    <property type="evidence" value="ECO:0007669"/>
    <property type="project" value="InterPro"/>
</dbReference>
<proteinExistence type="predicted"/>
<feature type="domain" description="FERM" evidence="13">
    <location>
        <begin position="5"/>
        <end position="306"/>
    </location>
</feature>
<evidence type="ECO:0000259" key="12">
    <source>
        <dbReference type="PROSITE" id="PS50011"/>
    </source>
</evidence>
<keyword evidence="8" id="KW-0727">SH2 domain</keyword>
<dbReference type="EC" id="2.7.10.2" evidence="1"/>
<dbReference type="SUPFAM" id="SSF56112">
    <property type="entry name" value="Protein kinase-like (PK-like)"/>
    <property type="match status" value="2"/>
</dbReference>
<dbReference type="GO" id="GO:0005829">
    <property type="term" value="C:cytosol"/>
    <property type="evidence" value="ECO:0007669"/>
    <property type="project" value="TreeGrafter"/>
</dbReference>
<dbReference type="PROSITE" id="PS00109">
    <property type="entry name" value="PROTEIN_KINASE_TYR"/>
    <property type="match status" value="1"/>
</dbReference>
<dbReference type="GO" id="GO:0035556">
    <property type="term" value="P:intracellular signal transduction"/>
    <property type="evidence" value="ECO:0007669"/>
    <property type="project" value="InterPro"/>
</dbReference>
<comment type="catalytic activity">
    <reaction evidence="10">
        <text>L-tyrosyl-[protein] + ATP = O-phospho-L-tyrosyl-[protein] + ADP + H(+)</text>
        <dbReference type="Rhea" id="RHEA:10596"/>
        <dbReference type="Rhea" id="RHEA-COMP:10136"/>
        <dbReference type="Rhea" id="RHEA-COMP:20101"/>
        <dbReference type="ChEBI" id="CHEBI:15378"/>
        <dbReference type="ChEBI" id="CHEBI:30616"/>
        <dbReference type="ChEBI" id="CHEBI:46858"/>
        <dbReference type="ChEBI" id="CHEBI:61978"/>
        <dbReference type="ChEBI" id="CHEBI:456216"/>
        <dbReference type="EC" id="2.7.10.2"/>
    </reaction>
</comment>
<dbReference type="GO" id="GO:0002009">
    <property type="term" value="P:morphogenesis of an epithelium"/>
    <property type="evidence" value="ECO:0007669"/>
    <property type="project" value="UniProtKB-ARBA"/>
</dbReference>
<dbReference type="InterPro" id="IPR000299">
    <property type="entry name" value="FERM_domain"/>
</dbReference>
<dbReference type="InterPro" id="IPR019748">
    <property type="entry name" value="FERM_central"/>
</dbReference>
<sequence>MDYSKFIKVYDIFSPEPNRLAIDKQTRAEDVTIELCQKLKIKPITRHLFSLKFYNTKEWVSPAVKLIDSKIPVFELRLRFKVPDFLKLLQVDIEAYNYYFHQVRSDVLNNKVADLSYDKYKRELLGMGVADMYRVILETGVSRCDIESDYKKYIPKEVLKHHRFFVKRPIHDTLNSIENGAKKGRHDSWYVKKEYLKQFEDLAPNYLCEEFTASIDEANSIRPIVLKVNPYDKDFPGVKYLHDSQKQIHHLCSIEDLCFITVRSDGTIEIARKNGVPIYLKFGSILTMFSFVSLLDGYYRLAIKWTFNLSKDLLTPSLEKLYMIKCHGPVGGEFSYQKLEKMRNCKPGCYILRESEMSYNQYYLDVCTKNSTKPTTYKIDKLIGAGFIFNEEEKIYNSLQEILIELREAGRTVYLSECIPPSEYDVSPLLLCRSDQSHFDGNDDETLPLALPSSPQIINTKELQIFKGRKKECKGNMTTVYQGVWRRKKRRKVDIALKVFKPENKSDYVDELLEMMGHWSSIQSPAIVRIYGITLNSPLGMVLEYLPFGPLDVYLQMNGRYLKEVDLVEAANYLATALWNLEEVGIVHGNVRCHKLLVAARTDTSFVVRLSDPGLTRIYTDHDIHWLAPECYPMQTNAHTTQAADVWSLGTSLWEIFSKGQTPSIPDFYLSGKRLPLPRDCSMDIYQLMLRCWNADAQRRKKTQEVMRDVNHLLYQVFNSRRIHSYSTALPKNKSVSSLDLNSDSTSISIATSQTTISSDLTLDVSITGDCNMNSTTKQTSWGESEWLIAATQELYQCTDVHCPDISAMMSQLDLSSDTTSLDSVTSLQGIFELEGDCNVVLQGRIGQGFYGEVYKGSLEQLDKDTEPQLVAVKKLKSNSLSASLQDFEREIDIMKKLKHENIVQIKGVIQEPEVSLVMEFVPHGSLQCYLKINHDRLKPKNLLTFAMDVAKGMEYLGQKNIVHRDLAARNILVCSDSQVKISDFGLAQVMGSNNYYILKTNRELPIKWYALESLRDGKFSTRSDVWSYGVTLFEMFSLGKDPQLPSLVDHSTDQTMLLAALEDGERLPCPNQCPQQIYTELMFPCWKRESRLRPTFTHLISAISTILLLHI</sequence>
<dbReference type="GO" id="GO:0009887">
    <property type="term" value="P:animal organ morphogenesis"/>
    <property type="evidence" value="ECO:0007669"/>
    <property type="project" value="UniProtKB-ARBA"/>
</dbReference>
<dbReference type="Pfam" id="PF07714">
    <property type="entry name" value="PK_Tyr_Ser-Thr"/>
    <property type="match status" value="2"/>
</dbReference>
<evidence type="ECO:0000256" key="8">
    <source>
        <dbReference type="ARBA" id="ARBA00022999"/>
    </source>
</evidence>
<dbReference type="InterPro" id="IPR041046">
    <property type="entry name" value="FERM_F2"/>
</dbReference>
<dbReference type="InterPro" id="IPR051286">
    <property type="entry name" value="JAK"/>
</dbReference>
<evidence type="ECO:0000256" key="6">
    <source>
        <dbReference type="ARBA" id="ARBA00022777"/>
    </source>
</evidence>
<dbReference type="PANTHER" id="PTHR45807:SF7">
    <property type="entry name" value="TYROSINE-PROTEIN KINASE HOPSCOTCH"/>
    <property type="match status" value="1"/>
</dbReference>
<dbReference type="AlphaFoldDB" id="A0A1B6CRB6"/>
<dbReference type="GO" id="GO:0030182">
    <property type="term" value="P:neuron differentiation"/>
    <property type="evidence" value="ECO:0007669"/>
    <property type="project" value="UniProtKB-ARBA"/>
</dbReference>
<evidence type="ECO:0000256" key="5">
    <source>
        <dbReference type="ARBA" id="ARBA00022741"/>
    </source>
</evidence>
<organism evidence="14">
    <name type="scientific">Clastoptera arizonana</name>
    <name type="common">Arizona spittle bug</name>
    <dbReference type="NCBI Taxonomy" id="38151"/>
    <lineage>
        <taxon>Eukaryota</taxon>
        <taxon>Metazoa</taxon>
        <taxon>Ecdysozoa</taxon>
        <taxon>Arthropoda</taxon>
        <taxon>Hexapoda</taxon>
        <taxon>Insecta</taxon>
        <taxon>Pterygota</taxon>
        <taxon>Neoptera</taxon>
        <taxon>Paraneoptera</taxon>
        <taxon>Hemiptera</taxon>
        <taxon>Auchenorrhyncha</taxon>
        <taxon>Cercopoidea</taxon>
        <taxon>Clastopteridae</taxon>
        <taxon>Clastoptera</taxon>
    </lineage>
</organism>
<accession>A0A1B6CRB6</accession>
<dbReference type="GO" id="GO:0004715">
    <property type="term" value="F:non-membrane spanning protein tyrosine kinase activity"/>
    <property type="evidence" value="ECO:0007669"/>
    <property type="project" value="UniProtKB-EC"/>
</dbReference>
<dbReference type="InterPro" id="IPR011009">
    <property type="entry name" value="Kinase-like_dom_sf"/>
</dbReference>
<dbReference type="InterPro" id="IPR001245">
    <property type="entry name" value="Ser-Thr/Tyr_kinase_cat_dom"/>
</dbReference>
<dbReference type="PRINTS" id="PR01823">
    <property type="entry name" value="JANUSKINASE"/>
</dbReference>
<dbReference type="SMART" id="SM00219">
    <property type="entry name" value="TyrKc"/>
    <property type="match status" value="2"/>
</dbReference>
<name>A0A1B6CRB6_9HEMI</name>
<dbReference type="Pfam" id="PF18377">
    <property type="entry name" value="FERM_F2"/>
    <property type="match status" value="1"/>
</dbReference>
<dbReference type="Gene3D" id="1.10.510.10">
    <property type="entry name" value="Transferase(Phosphotransferase) domain 1"/>
    <property type="match status" value="2"/>
</dbReference>
<evidence type="ECO:0000259" key="13">
    <source>
        <dbReference type="PROSITE" id="PS50057"/>
    </source>
</evidence>
<dbReference type="Gene3D" id="3.30.505.10">
    <property type="entry name" value="SH2 domain"/>
    <property type="match status" value="1"/>
</dbReference>
<dbReference type="PROSITE" id="PS00107">
    <property type="entry name" value="PROTEIN_KINASE_ATP"/>
    <property type="match status" value="1"/>
</dbReference>
<keyword evidence="2" id="KW-0597">Phosphoprotein</keyword>
<reference evidence="14" key="1">
    <citation type="submission" date="2015-12" db="EMBL/GenBank/DDBJ databases">
        <title>De novo transcriptome assembly of four potential Pierce s Disease insect vectors from Arizona vineyards.</title>
        <authorList>
            <person name="Tassone E.E."/>
        </authorList>
    </citation>
    <scope>NUCLEOTIDE SEQUENCE</scope>
</reference>
<evidence type="ECO:0000256" key="11">
    <source>
        <dbReference type="PROSITE-ProRule" id="PRU10141"/>
    </source>
</evidence>
<dbReference type="PROSITE" id="PS50011">
    <property type="entry name" value="PROTEIN_KINASE_DOM"/>
    <property type="match status" value="2"/>
</dbReference>
<evidence type="ECO:0000256" key="3">
    <source>
        <dbReference type="ARBA" id="ARBA00022679"/>
    </source>
</evidence>
<dbReference type="SMART" id="SM00295">
    <property type="entry name" value="B41"/>
    <property type="match status" value="1"/>
</dbReference>
<dbReference type="SUPFAM" id="SSF55550">
    <property type="entry name" value="SH2 domain"/>
    <property type="match status" value="1"/>
</dbReference>
<keyword evidence="5 11" id="KW-0547">Nucleotide-binding</keyword>
<dbReference type="InterPro" id="IPR016251">
    <property type="entry name" value="Tyr_kinase_non-rcpt_Jak/Tyk2"/>
</dbReference>
<dbReference type="InterPro" id="IPR017441">
    <property type="entry name" value="Protein_kinase_ATP_BS"/>
</dbReference>
<dbReference type="CDD" id="cd00192">
    <property type="entry name" value="PTKc"/>
    <property type="match status" value="1"/>
</dbReference>
<keyword evidence="9" id="KW-0829">Tyrosine-protein kinase</keyword>
<evidence type="ECO:0000256" key="2">
    <source>
        <dbReference type="ARBA" id="ARBA00022553"/>
    </source>
</evidence>
<dbReference type="PROSITE" id="PS50057">
    <property type="entry name" value="FERM_3"/>
    <property type="match status" value="1"/>
</dbReference>
<dbReference type="EMBL" id="GEDC01021555">
    <property type="protein sequence ID" value="JAS15743.1"/>
    <property type="molecule type" value="Transcribed_RNA"/>
</dbReference>
<dbReference type="Pfam" id="PF21990">
    <property type="entry name" value="SH2_1"/>
    <property type="match status" value="1"/>
</dbReference>
<keyword evidence="7 11" id="KW-0067">ATP-binding</keyword>
<dbReference type="CDD" id="cd14473">
    <property type="entry name" value="FERM_B-lobe"/>
    <property type="match status" value="1"/>
</dbReference>
<gene>
    <name evidence="14" type="ORF">g.38374</name>
</gene>
<dbReference type="FunFam" id="1.10.510.10:FF:000554">
    <property type="entry name" value="Predicted protein"/>
    <property type="match status" value="1"/>
</dbReference>
<keyword evidence="4" id="KW-0677">Repeat</keyword>
<protein>
    <recommendedName>
        <fullName evidence="1">non-specific protein-tyrosine kinase</fullName>
        <ecNumber evidence="1">2.7.10.2</ecNumber>
    </recommendedName>
</protein>
<dbReference type="InterPro" id="IPR008266">
    <property type="entry name" value="Tyr_kinase_AS"/>
</dbReference>
<dbReference type="InterPro" id="IPR019749">
    <property type="entry name" value="Band_41_domain"/>
</dbReference>